<keyword evidence="8 14" id="KW-0227">DNA damage</keyword>
<dbReference type="GO" id="GO:0051539">
    <property type="term" value="F:4 iron, 4 sulfur cluster binding"/>
    <property type="evidence" value="ECO:0007669"/>
    <property type="project" value="UniProtKB-UniRule"/>
</dbReference>
<evidence type="ECO:0000256" key="9">
    <source>
        <dbReference type="ARBA" id="ARBA00022801"/>
    </source>
</evidence>
<dbReference type="InterPro" id="IPR004035">
    <property type="entry name" value="Endouclease-III_FeS-bd_BS"/>
</dbReference>
<evidence type="ECO:0000259" key="15">
    <source>
        <dbReference type="SMART" id="SM00478"/>
    </source>
</evidence>
<evidence type="ECO:0000256" key="8">
    <source>
        <dbReference type="ARBA" id="ARBA00022763"/>
    </source>
</evidence>
<keyword evidence="13 14" id="KW-0326">Glycosidase</keyword>
<keyword evidence="9" id="KW-0378">Hydrolase</keyword>
<evidence type="ECO:0000256" key="6">
    <source>
        <dbReference type="ARBA" id="ARBA00022485"/>
    </source>
</evidence>
<dbReference type="GO" id="GO:0006284">
    <property type="term" value="P:base-excision repair"/>
    <property type="evidence" value="ECO:0007669"/>
    <property type="project" value="UniProtKB-UniRule"/>
</dbReference>
<comment type="cofactor">
    <cofactor evidence="14">
        <name>[4Fe-4S] cluster</name>
        <dbReference type="ChEBI" id="CHEBI:49883"/>
    </cofactor>
    <text evidence="14">Binds 1 [4Fe-4S] cluster.</text>
</comment>
<comment type="function">
    <text evidence="2">Adenine glycosylase active on G-A mispairs. MutY also corrects error-prone DNA synthesis past GO lesions which are due to the oxidatively damaged form of guanine: 7,8-dihydro-8-oxoguanine (8-oxo-dGTP).</text>
</comment>
<keyword evidence="11" id="KW-0411">Iron-sulfur</keyword>
<dbReference type="Pfam" id="PF00730">
    <property type="entry name" value="HhH-GPD"/>
    <property type="match status" value="1"/>
</dbReference>
<dbReference type="GO" id="GO:0000701">
    <property type="term" value="F:purine-specific mismatch base pair DNA N-glycosylase activity"/>
    <property type="evidence" value="ECO:0007669"/>
    <property type="project" value="UniProtKB-EC"/>
</dbReference>
<dbReference type="SMART" id="SM00478">
    <property type="entry name" value="ENDO3c"/>
    <property type="match status" value="1"/>
</dbReference>
<dbReference type="OrthoDB" id="9802365at2"/>
<dbReference type="InterPro" id="IPR011257">
    <property type="entry name" value="DNA_glycosylase"/>
</dbReference>
<keyword evidence="12" id="KW-0234">DNA repair</keyword>
<keyword evidence="17" id="KW-1185">Reference proteome</keyword>
<dbReference type="Gene3D" id="3.90.79.10">
    <property type="entry name" value="Nucleoside Triphosphate Pyrophosphohydrolase"/>
    <property type="match status" value="1"/>
</dbReference>
<dbReference type="InterPro" id="IPR005760">
    <property type="entry name" value="A/G_AdeGlyc_MutY"/>
</dbReference>
<dbReference type="GO" id="GO:0034039">
    <property type="term" value="F:8-oxo-7,8-dihydroguanine DNA N-glycosylase activity"/>
    <property type="evidence" value="ECO:0007669"/>
    <property type="project" value="TreeGrafter"/>
</dbReference>
<evidence type="ECO:0000256" key="2">
    <source>
        <dbReference type="ARBA" id="ARBA00002933"/>
    </source>
</evidence>
<dbReference type="RefSeq" id="WP_093325351.1">
    <property type="nucleotide sequence ID" value="NZ_FOSZ01000008.1"/>
</dbReference>
<dbReference type="Pfam" id="PF00633">
    <property type="entry name" value="HHH"/>
    <property type="match status" value="1"/>
</dbReference>
<feature type="domain" description="HhH-GPD" evidence="15">
    <location>
        <begin position="47"/>
        <end position="196"/>
    </location>
</feature>
<dbReference type="Gene3D" id="1.10.340.30">
    <property type="entry name" value="Hypothetical protein, domain 2"/>
    <property type="match status" value="1"/>
</dbReference>
<dbReference type="AlphaFoldDB" id="A0A1I4GFN9"/>
<evidence type="ECO:0000256" key="1">
    <source>
        <dbReference type="ARBA" id="ARBA00000843"/>
    </source>
</evidence>
<dbReference type="PANTHER" id="PTHR42944">
    <property type="entry name" value="ADENINE DNA GLYCOSYLASE"/>
    <property type="match status" value="1"/>
</dbReference>
<evidence type="ECO:0000256" key="4">
    <source>
        <dbReference type="ARBA" id="ARBA00012045"/>
    </source>
</evidence>
<dbReference type="GO" id="GO:0006298">
    <property type="term" value="P:mismatch repair"/>
    <property type="evidence" value="ECO:0007669"/>
    <property type="project" value="TreeGrafter"/>
</dbReference>
<dbReference type="SUPFAM" id="SSF48150">
    <property type="entry name" value="DNA-glycosylase"/>
    <property type="match status" value="1"/>
</dbReference>
<evidence type="ECO:0000256" key="13">
    <source>
        <dbReference type="ARBA" id="ARBA00023295"/>
    </source>
</evidence>
<dbReference type="SUPFAM" id="SSF55811">
    <property type="entry name" value="Nudix"/>
    <property type="match status" value="1"/>
</dbReference>
<dbReference type="GO" id="GO:0046872">
    <property type="term" value="F:metal ion binding"/>
    <property type="evidence" value="ECO:0007669"/>
    <property type="project" value="UniProtKB-UniRule"/>
</dbReference>
<dbReference type="STRING" id="1280847.SAMN04488036_10882"/>
<dbReference type="GO" id="GO:0035485">
    <property type="term" value="F:adenine/guanine mispair binding"/>
    <property type="evidence" value="ECO:0007669"/>
    <property type="project" value="TreeGrafter"/>
</dbReference>
<evidence type="ECO:0000256" key="11">
    <source>
        <dbReference type="ARBA" id="ARBA00023014"/>
    </source>
</evidence>
<evidence type="ECO:0000256" key="3">
    <source>
        <dbReference type="ARBA" id="ARBA00008343"/>
    </source>
</evidence>
<proteinExistence type="inferred from homology"/>
<sequence>MRDLPDSADLLEWYDRHARVLPWRIAPAQREAGVQPDPYRVWLSEIMLQQTTVAAVKDYYLRFTTRWPTVRDLADAADEDVMAEWAGLGYYARARNLLKCARVVAHELEGQFPSNYDDLLALPGIGPYTAGAVSAIAFNQPSTVVDGNVERVMARLFDVHTPLPAAKPELTERATTLTPTQRPGDYAQAVMDLGATLCSPRNPACGICPWRAPCKARDKGTAAELPKKTPKKPKPTRYGTVYIAKRVDGAYLLERRPDSGLLGGMLGWPGSEWREGAAPDSESPIRAEWRTLNGEARHTFTHFHLRLTVKTALVPMDRNVQSGFFVEAEDFSPTDLPTAMRKAFALTTAS</sequence>
<evidence type="ECO:0000313" key="16">
    <source>
        <dbReference type="EMBL" id="SFL27981.1"/>
    </source>
</evidence>
<dbReference type="InterPro" id="IPR044298">
    <property type="entry name" value="MIG/MutY"/>
</dbReference>
<dbReference type="FunFam" id="1.10.340.30:FF:000002">
    <property type="entry name" value="Adenine DNA glycosylase"/>
    <property type="match status" value="1"/>
</dbReference>
<accession>A0A1I4GFN9</accession>
<dbReference type="PROSITE" id="PS00764">
    <property type="entry name" value="ENDONUCLEASE_III_1"/>
    <property type="match status" value="1"/>
</dbReference>
<dbReference type="Gene3D" id="1.10.1670.10">
    <property type="entry name" value="Helix-hairpin-Helix base-excision DNA repair enzymes (C-terminal)"/>
    <property type="match status" value="1"/>
</dbReference>
<dbReference type="InterPro" id="IPR023170">
    <property type="entry name" value="HhH_base_excis_C"/>
</dbReference>
<evidence type="ECO:0000256" key="5">
    <source>
        <dbReference type="ARBA" id="ARBA00022023"/>
    </source>
</evidence>
<dbReference type="PROSITE" id="PS01155">
    <property type="entry name" value="ENDONUCLEASE_III_2"/>
    <property type="match status" value="1"/>
</dbReference>
<reference evidence="17" key="1">
    <citation type="submission" date="2016-10" db="EMBL/GenBank/DDBJ databases">
        <authorList>
            <person name="Varghese N."/>
            <person name="Submissions S."/>
        </authorList>
    </citation>
    <scope>NUCLEOTIDE SEQUENCE [LARGE SCALE GENOMIC DNA]</scope>
    <source>
        <strain evidence="17">DSM 28453</strain>
    </source>
</reference>
<comment type="similarity">
    <text evidence="3 14">Belongs to the Nth/MutY family.</text>
</comment>
<gene>
    <name evidence="16" type="ORF">SAMN04488036_10882</name>
</gene>
<dbReference type="InterPro" id="IPR000445">
    <property type="entry name" value="HhH_motif"/>
</dbReference>
<dbReference type="CDD" id="cd03431">
    <property type="entry name" value="NUDIX_DNA_Glycosylase_C-MutY"/>
    <property type="match status" value="1"/>
</dbReference>
<evidence type="ECO:0000256" key="10">
    <source>
        <dbReference type="ARBA" id="ARBA00023004"/>
    </source>
</evidence>
<dbReference type="InterPro" id="IPR004036">
    <property type="entry name" value="Endonuclease-III-like_CS2"/>
</dbReference>
<keyword evidence="10 14" id="KW-0408">Iron</keyword>
<evidence type="ECO:0000313" key="17">
    <source>
        <dbReference type="Proteomes" id="UP000198851"/>
    </source>
</evidence>
<dbReference type="Pfam" id="PF14815">
    <property type="entry name" value="NUDIX_4"/>
    <property type="match status" value="1"/>
</dbReference>
<dbReference type="EMBL" id="FOSZ01000008">
    <property type="protein sequence ID" value="SFL27981.1"/>
    <property type="molecule type" value="Genomic_DNA"/>
</dbReference>
<evidence type="ECO:0000256" key="7">
    <source>
        <dbReference type="ARBA" id="ARBA00022723"/>
    </source>
</evidence>
<dbReference type="GO" id="GO:0032357">
    <property type="term" value="F:oxidized purine DNA binding"/>
    <property type="evidence" value="ECO:0007669"/>
    <property type="project" value="TreeGrafter"/>
</dbReference>
<keyword evidence="7" id="KW-0479">Metal-binding</keyword>
<dbReference type="EC" id="3.2.2.31" evidence="4 14"/>
<evidence type="ECO:0000256" key="12">
    <source>
        <dbReference type="ARBA" id="ARBA00023204"/>
    </source>
</evidence>
<protein>
    <recommendedName>
        <fullName evidence="5 14">Adenine DNA glycosylase</fullName>
        <ecNumber evidence="4 14">3.2.2.31</ecNumber>
    </recommendedName>
</protein>
<dbReference type="InterPro" id="IPR003265">
    <property type="entry name" value="HhH-GPD_domain"/>
</dbReference>
<dbReference type="PANTHER" id="PTHR42944:SF1">
    <property type="entry name" value="ADENINE DNA GLYCOSYLASE"/>
    <property type="match status" value="1"/>
</dbReference>
<dbReference type="InterPro" id="IPR015797">
    <property type="entry name" value="NUDIX_hydrolase-like_dom_sf"/>
</dbReference>
<dbReference type="CDD" id="cd00056">
    <property type="entry name" value="ENDO3c"/>
    <property type="match status" value="1"/>
</dbReference>
<name>A0A1I4GFN9_9RHOB</name>
<dbReference type="Proteomes" id="UP000198851">
    <property type="component" value="Unassembled WGS sequence"/>
</dbReference>
<keyword evidence="6" id="KW-0004">4Fe-4S</keyword>
<dbReference type="NCBIfam" id="TIGR01084">
    <property type="entry name" value="mutY"/>
    <property type="match status" value="1"/>
</dbReference>
<dbReference type="InterPro" id="IPR029119">
    <property type="entry name" value="MutY_C"/>
</dbReference>
<organism evidence="16 17">
    <name type="scientific">Shimia haliotis</name>
    <dbReference type="NCBI Taxonomy" id="1280847"/>
    <lineage>
        <taxon>Bacteria</taxon>
        <taxon>Pseudomonadati</taxon>
        <taxon>Pseudomonadota</taxon>
        <taxon>Alphaproteobacteria</taxon>
        <taxon>Rhodobacterales</taxon>
        <taxon>Roseobacteraceae</taxon>
    </lineage>
</organism>
<comment type="catalytic activity">
    <reaction evidence="1 14">
        <text>Hydrolyzes free adenine bases from 7,8-dihydro-8-oxoguanine:adenine mismatched double-stranded DNA, leaving an apurinic site.</text>
        <dbReference type="EC" id="3.2.2.31"/>
    </reaction>
</comment>
<evidence type="ECO:0000256" key="14">
    <source>
        <dbReference type="RuleBase" id="RU365096"/>
    </source>
</evidence>